<dbReference type="AlphaFoldDB" id="A0A511H562"/>
<evidence type="ECO:0000313" key="15">
    <source>
        <dbReference type="EMBL" id="SDE23035.1"/>
    </source>
</evidence>
<feature type="compositionally biased region" description="Pro residues" evidence="9">
    <location>
        <begin position="165"/>
        <end position="178"/>
    </location>
</feature>
<evidence type="ECO:0000256" key="6">
    <source>
        <dbReference type="PROSITE-ProRule" id="PRU00110"/>
    </source>
</evidence>
<dbReference type="InterPro" id="IPR004358">
    <property type="entry name" value="Sig_transdc_His_kin-like_C"/>
</dbReference>
<dbReference type="PROSITE" id="PS50851">
    <property type="entry name" value="CHEW"/>
    <property type="match status" value="1"/>
</dbReference>
<dbReference type="GO" id="GO:0000155">
    <property type="term" value="F:phosphorelay sensor kinase activity"/>
    <property type="evidence" value="ECO:0007669"/>
    <property type="project" value="InterPro"/>
</dbReference>
<keyword evidence="5 14" id="KW-0418">Kinase</keyword>
<gene>
    <name evidence="14" type="ORF">MVI01_04390</name>
    <name evidence="15" type="ORF">SAMN04488504_105145</name>
</gene>
<dbReference type="InterPro" id="IPR001789">
    <property type="entry name" value="Sig_transdc_resp-reg_receiver"/>
</dbReference>
<dbReference type="FunFam" id="1.20.120.160:FF:000023">
    <property type="entry name" value="Gliding motility regulatory protein"/>
    <property type="match status" value="1"/>
</dbReference>
<protein>
    <recommendedName>
        <fullName evidence="2">histidine kinase</fullName>
        <ecNumber evidence="2">2.7.13.3</ecNumber>
    </recommendedName>
</protein>
<evidence type="ECO:0000259" key="12">
    <source>
        <dbReference type="PROSITE" id="PS50851"/>
    </source>
</evidence>
<evidence type="ECO:0000313" key="17">
    <source>
        <dbReference type="Proteomes" id="UP000321224"/>
    </source>
</evidence>
<feature type="modified residue" description="Phosphohistidine" evidence="6">
    <location>
        <position position="49"/>
    </location>
</feature>
<keyword evidence="3 7" id="KW-0597">Phosphoprotein</keyword>
<dbReference type="EMBL" id="FNAJ01000005">
    <property type="protein sequence ID" value="SDE23035.1"/>
    <property type="molecule type" value="Genomic_DNA"/>
</dbReference>
<comment type="caution">
    <text evidence="14">The sequence shown here is derived from an EMBL/GenBank/DDBJ whole genome shotgun (WGS) entry which is preliminary data.</text>
</comment>
<evidence type="ECO:0000313" key="16">
    <source>
        <dbReference type="Proteomes" id="UP000198717"/>
    </source>
</evidence>
<dbReference type="InterPro" id="IPR051315">
    <property type="entry name" value="Bact_Chemotaxis_CheA"/>
</dbReference>
<dbReference type="SUPFAM" id="SSF47226">
    <property type="entry name" value="Histidine-containing phosphotransfer domain, HPT domain"/>
    <property type="match status" value="1"/>
</dbReference>
<dbReference type="InterPro" id="IPR008207">
    <property type="entry name" value="Sig_transdc_His_kin_Hpt_dom"/>
</dbReference>
<dbReference type="Pfam" id="PF02518">
    <property type="entry name" value="HATPase_c"/>
    <property type="match status" value="1"/>
</dbReference>
<dbReference type="Gene3D" id="3.40.50.2300">
    <property type="match status" value="1"/>
</dbReference>
<dbReference type="CDD" id="cd00088">
    <property type="entry name" value="HPT"/>
    <property type="match status" value="1"/>
</dbReference>
<evidence type="ECO:0000259" key="13">
    <source>
        <dbReference type="PROSITE" id="PS50894"/>
    </source>
</evidence>
<reference evidence="15 16" key="1">
    <citation type="submission" date="2016-10" db="EMBL/GenBank/DDBJ databases">
        <authorList>
            <person name="Varghese N."/>
            <person name="Submissions S."/>
        </authorList>
    </citation>
    <scope>NUCLEOTIDE SEQUENCE [LARGE SCALE GENOMIC DNA]</scope>
    <source>
        <strain evidence="15 16">DSM 2260</strain>
    </source>
</reference>
<dbReference type="EMBL" id="BJVY01000001">
    <property type="protein sequence ID" value="GEL68655.1"/>
    <property type="molecule type" value="Genomic_DNA"/>
</dbReference>
<dbReference type="EC" id="2.7.13.3" evidence="2"/>
<evidence type="ECO:0000256" key="5">
    <source>
        <dbReference type="ARBA" id="ARBA00022777"/>
    </source>
</evidence>
<evidence type="ECO:0000256" key="8">
    <source>
        <dbReference type="SAM" id="Coils"/>
    </source>
</evidence>
<dbReference type="FunFam" id="3.40.50.2300:FF:000462">
    <property type="entry name" value="Signal transduction histidine kinase CheA"/>
    <property type="match status" value="1"/>
</dbReference>
<evidence type="ECO:0000256" key="4">
    <source>
        <dbReference type="ARBA" id="ARBA00022679"/>
    </source>
</evidence>
<dbReference type="InterPro" id="IPR036061">
    <property type="entry name" value="CheW-like_dom_sf"/>
</dbReference>
<dbReference type="Gene3D" id="1.20.120.160">
    <property type="entry name" value="HPT domain"/>
    <property type="match status" value="1"/>
</dbReference>
<reference evidence="14 17" key="2">
    <citation type="submission" date="2019-07" db="EMBL/GenBank/DDBJ databases">
        <title>Whole genome shotgun sequence of Myxococcus virescens NBRC 100334.</title>
        <authorList>
            <person name="Hosoyama A."/>
            <person name="Uohara A."/>
            <person name="Ohji S."/>
            <person name="Ichikawa N."/>
        </authorList>
    </citation>
    <scope>NUCLEOTIDE SEQUENCE [LARGE SCALE GENOMIC DNA]</scope>
    <source>
        <strain evidence="14 17">NBRC 100334</strain>
    </source>
</reference>
<dbReference type="InterPro" id="IPR003594">
    <property type="entry name" value="HATPase_dom"/>
</dbReference>
<evidence type="ECO:0000259" key="11">
    <source>
        <dbReference type="PROSITE" id="PS50110"/>
    </source>
</evidence>
<feature type="coiled-coil region" evidence="8">
    <location>
        <begin position="265"/>
        <end position="292"/>
    </location>
</feature>
<feature type="domain" description="HPt" evidence="13">
    <location>
        <begin position="3"/>
        <end position="108"/>
    </location>
</feature>
<accession>A0A511H562</accession>
<evidence type="ECO:0000256" key="1">
    <source>
        <dbReference type="ARBA" id="ARBA00000085"/>
    </source>
</evidence>
<evidence type="ECO:0000256" key="7">
    <source>
        <dbReference type="PROSITE-ProRule" id="PRU00169"/>
    </source>
</evidence>
<feature type="region of interest" description="Disordered" evidence="9">
    <location>
        <begin position="165"/>
        <end position="212"/>
    </location>
</feature>
<dbReference type="InterPro" id="IPR004105">
    <property type="entry name" value="CheA-like_dim"/>
</dbReference>
<dbReference type="Proteomes" id="UP000198717">
    <property type="component" value="Unassembled WGS sequence"/>
</dbReference>
<dbReference type="PANTHER" id="PTHR43395">
    <property type="entry name" value="SENSOR HISTIDINE KINASE CHEA"/>
    <property type="match status" value="1"/>
</dbReference>
<dbReference type="SMART" id="SM00448">
    <property type="entry name" value="REC"/>
    <property type="match status" value="1"/>
</dbReference>
<evidence type="ECO:0000256" key="9">
    <source>
        <dbReference type="SAM" id="MobiDB-lite"/>
    </source>
</evidence>
<dbReference type="SMART" id="SM00260">
    <property type="entry name" value="CheW"/>
    <property type="match status" value="1"/>
</dbReference>
<dbReference type="SMART" id="SM00387">
    <property type="entry name" value="HATPase_c"/>
    <property type="match status" value="1"/>
</dbReference>
<feature type="domain" description="CheW-like" evidence="12">
    <location>
        <begin position="511"/>
        <end position="645"/>
    </location>
</feature>
<dbReference type="SMART" id="SM01231">
    <property type="entry name" value="H-kinase_dim"/>
    <property type="match status" value="1"/>
</dbReference>
<dbReference type="SMART" id="SM00073">
    <property type="entry name" value="HPT"/>
    <property type="match status" value="1"/>
</dbReference>
<dbReference type="SUPFAM" id="SSF50341">
    <property type="entry name" value="CheW-like"/>
    <property type="match status" value="1"/>
</dbReference>
<dbReference type="CDD" id="cd16916">
    <property type="entry name" value="HATPase_CheA-like"/>
    <property type="match status" value="1"/>
</dbReference>
<dbReference type="InterPro" id="IPR011006">
    <property type="entry name" value="CheY-like_superfamily"/>
</dbReference>
<dbReference type="RefSeq" id="WP_090490580.1">
    <property type="nucleotide sequence ID" value="NZ_BJVY01000001.1"/>
</dbReference>
<evidence type="ECO:0000259" key="10">
    <source>
        <dbReference type="PROSITE" id="PS50109"/>
    </source>
</evidence>
<dbReference type="Pfam" id="PF01627">
    <property type="entry name" value="Hpt"/>
    <property type="match status" value="1"/>
</dbReference>
<keyword evidence="4" id="KW-0808">Transferase</keyword>
<dbReference type="PROSITE" id="PS50109">
    <property type="entry name" value="HIS_KIN"/>
    <property type="match status" value="1"/>
</dbReference>
<dbReference type="Gene3D" id="3.30.565.10">
    <property type="entry name" value="Histidine kinase-like ATPase, C-terminal domain"/>
    <property type="match status" value="1"/>
</dbReference>
<dbReference type="PROSITE" id="PS50110">
    <property type="entry name" value="RESPONSE_REGULATORY"/>
    <property type="match status" value="1"/>
</dbReference>
<name>A0A511H562_9BACT</name>
<dbReference type="FunFam" id="3.30.565.10:FF:000016">
    <property type="entry name" value="Chemotaxis protein CheA, putative"/>
    <property type="match status" value="1"/>
</dbReference>
<dbReference type="Proteomes" id="UP000321224">
    <property type="component" value="Unassembled WGS sequence"/>
</dbReference>
<organism evidence="14 17">
    <name type="scientific">Myxococcus virescens</name>
    <dbReference type="NCBI Taxonomy" id="83456"/>
    <lineage>
        <taxon>Bacteria</taxon>
        <taxon>Pseudomonadati</taxon>
        <taxon>Myxococcota</taxon>
        <taxon>Myxococcia</taxon>
        <taxon>Myxococcales</taxon>
        <taxon>Cystobacterineae</taxon>
        <taxon>Myxococcaceae</taxon>
        <taxon>Myxococcus</taxon>
    </lineage>
</organism>
<feature type="compositionally biased region" description="Low complexity" evidence="9">
    <location>
        <begin position="179"/>
        <end position="197"/>
    </location>
</feature>
<evidence type="ECO:0000256" key="3">
    <source>
        <dbReference type="ARBA" id="ARBA00022553"/>
    </source>
</evidence>
<evidence type="ECO:0000256" key="2">
    <source>
        <dbReference type="ARBA" id="ARBA00012438"/>
    </source>
</evidence>
<dbReference type="Pfam" id="PF01584">
    <property type="entry name" value="CheW"/>
    <property type="match status" value="1"/>
</dbReference>
<dbReference type="InterPro" id="IPR036890">
    <property type="entry name" value="HATPase_C_sf"/>
</dbReference>
<dbReference type="SUPFAM" id="SSF52172">
    <property type="entry name" value="CheY-like"/>
    <property type="match status" value="1"/>
</dbReference>
<dbReference type="SUPFAM" id="SSF55874">
    <property type="entry name" value="ATPase domain of HSP90 chaperone/DNA topoisomerase II/histidine kinase"/>
    <property type="match status" value="1"/>
</dbReference>
<keyword evidence="16" id="KW-1185">Reference proteome</keyword>
<dbReference type="CDD" id="cd00731">
    <property type="entry name" value="CheA_reg"/>
    <property type="match status" value="1"/>
</dbReference>
<feature type="domain" description="Histidine kinase" evidence="10">
    <location>
        <begin position="270"/>
        <end position="509"/>
    </location>
</feature>
<feature type="domain" description="Response regulatory" evidence="11">
    <location>
        <begin position="660"/>
        <end position="776"/>
    </location>
</feature>
<dbReference type="Pfam" id="PF00072">
    <property type="entry name" value="Response_reg"/>
    <property type="match status" value="1"/>
</dbReference>
<dbReference type="InterPro" id="IPR002545">
    <property type="entry name" value="CheW-lke_dom"/>
</dbReference>
<dbReference type="PROSITE" id="PS50894">
    <property type="entry name" value="HPT"/>
    <property type="match status" value="1"/>
</dbReference>
<sequence>MDTEALKKSLLKKFQEVTADRLQKIQLGVLDLEKETADQAAEDVARELHTMKGEARMLGLAAIGQLAHAAEDVLRAEREGKTATEVATDVLLRACDVLSDLNEDLSGANTGNPASEEMVRMLADVSGQTPPAIAGARPVAPPPAPPPASVAAPVVAPAAVAAPPAPVQAPVAPPPPQAPVAEPGAHAAASAPHPAAGHGRDEEAPSAAKSAVADRSIRVNVEVLDALGLLAGDLLVESARGRLRSSETEALFERFSRLGDRFLRLAEEIDISNELREQLDRVESDLHMLRDDAFRFVRRNDDGINTLHGNLAKMADHVAEARLVPLSTVFDAFPRAVREMSRTQGKEVDLVIENADIGVDRSMLGDVRDALVHLLRNSVDHGVESPDTRQQLGKPLNGRIRIRVRVDGDMLHIEVEDDGRGIDPERLRQAAISKRLINAVQAAALSEREAIELIFRPGFSTRDQVSELSGRGVGMDVVKRKVETLGGSVGVSSRIGRGSTITLRLPQSLALMKVLLVRLGDDVYGMPAADVEAVMRVKPDDRLEIFGTLAVRHRGKPTALVALGPLLGLNGGNRFDKPPAVVVRHGEDHAALVVDGFVDEREVAVKPCGGEFLKAAPFIAGTAALEDGRIAVLLHVPDIMAEVRRMARPVTQAPAAKRLRVLLVDDSPIARATEGALVKALGHSVEEAQDGEEAYVKVQNNTYDLILTDVQMPKLDGFSLARRLKSTPAVARIPVIILSSLASPEDKRRGLDAGADAYLVKGELGVEVLAQAIDRLT</sequence>
<feature type="region of interest" description="Disordered" evidence="9">
    <location>
        <begin position="129"/>
        <end position="150"/>
    </location>
</feature>
<proteinExistence type="predicted"/>
<dbReference type="PRINTS" id="PR00344">
    <property type="entry name" value="BCTRLSENSOR"/>
</dbReference>
<evidence type="ECO:0000313" key="14">
    <source>
        <dbReference type="EMBL" id="GEL68655.1"/>
    </source>
</evidence>
<dbReference type="Gene3D" id="2.30.30.40">
    <property type="entry name" value="SH3 Domains"/>
    <property type="match status" value="1"/>
</dbReference>
<dbReference type="GO" id="GO:0006935">
    <property type="term" value="P:chemotaxis"/>
    <property type="evidence" value="ECO:0007669"/>
    <property type="project" value="InterPro"/>
</dbReference>
<feature type="compositionally biased region" description="Pro residues" evidence="9">
    <location>
        <begin position="139"/>
        <end position="148"/>
    </location>
</feature>
<keyword evidence="8" id="KW-0175">Coiled coil</keyword>
<feature type="modified residue" description="4-aspartylphosphate" evidence="7">
    <location>
        <position position="709"/>
    </location>
</feature>
<dbReference type="InterPro" id="IPR005467">
    <property type="entry name" value="His_kinase_dom"/>
</dbReference>
<dbReference type="GO" id="GO:0005737">
    <property type="term" value="C:cytoplasm"/>
    <property type="evidence" value="ECO:0007669"/>
    <property type="project" value="InterPro"/>
</dbReference>
<comment type="catalytic activity">
    <reaction evidence="1">
        <text>ATP + protein L-histidine = ADP + protein N-phospho-L-histidine.</text>
        <dbReference type="EC" id="2.7.13.3"/>
    </reaction>
</comment>
<dbReference type="PANTHER" id="PTHR43395:SF1">
    <property type="entry name" value="CHEMOTAXIS PROTEIN CHEA"/>
    <property type="match status" value="1"/>
</dbReference>
<dbReference type="InterPro" id="IPR036641">
    <property type="entry name" value="HPT_dom_sf"/>
</dbReference>